<name>I3SR33_LOTJA</name>
<evidence type="ECO:0000256" key="1">
    <source>
        <dbReference type="SAM" id="MobiDB-lite"/>
    </source>
</evidence>
<protein>
    <submittedName>
        <fullName evidence="2">Uncharacterized protein</fullName>
    </submittedName>
</protein>
<organism evidence="2">
    <name type="scientific">Lotus japonicus</name>
    <name type="common">Lotus corniculatus var. japonicus</name>
    <dbReference type="NCBI Taxonomy" id="34305"/>
    <lineage>
        <taxon>Eukaryota</taxon>
        <taxon>Viridiplantae</taxon>
        <taxon>Streptophyta</taxon>
        <taxon>Embryophyta</taxon>
        <taxon>Tracheophyta</taxon>
        <taxon>Spermatophyta</taxon>
        <taxon>Magnoliopsida</taxon>
        <taxon>eudicotyledons</taxon>
        <taxon>Gunneridae</taxon>
        <taxon>Pentapetalae</taxon>
        <taxon>rosids</taxon>
        <taxon>fabids</taxon>
        <taxon>Fabales</taxon>
        <taxon>Fabaceae</taxon>
        <taxon>Papilionoideae</taxon>
        <taxon>50 kb inversion clade</taxon>
        <taxon>NPAAA clade</taxon>
        <taxon>Hologalegina</taxon>
        <taxon>robinioid clade</taxon>
        <taxon>Loteae</taxon>
        <taxon>Lotus</taxon>
    </lineage>
</organism>
<sequence>MDMRAPNQVIAGTTAPNMPSSNGTTITVNIDINDARPASEACSPSACMRYPRLTQKPNSMPAFLVLESFHPRNKDGMKGMAARLKRTNVKAAGSIIARTSLTTGMLLA</sequence>
<evidence type="ECO:0000313" key="2">
    <source>
        <dbReference type="EMBL" id="AFK42725.1"/>
    </source>
</evidence>
<proteinExistence type="evidence at transcript level"/>
<feature type="region of interest" description="Disordered" evidence="1">
    <location>
        <begin position="1"/>
        <end position="23"/>
    </location>
</feature>
<dbReference type="EMBL" id="BT142931">
    <property type="protein sequence ID" value="AFK42725.1"/>
    <property type="molecule type" value="mRNA"/>
</dbReference>
<accession>I3SR33</accession>
<dbReference type="AlphaFoldDB" id="I3SR33"/>
<reference evidence="2" key="1">
    <citation type="submission" date="2012-05" db="EMBL/GenBank/DDBJ databases">
        <authorList>
            <person name="Krishnakumar V."/>
            <person name="Cheung F."/>
            <person name="Xiao Y."/>
            <person name="Chan A."/>
            <person name="Moskal W.A."/>
            <person name="Town C.D."/>
        </authorList>
    </citation>
    <scope>NUCLEOTIDE SEQUENCE</scope>
</reference>
<feature type="compositionally biased region" description="Polar residues" evidence="1">
    <location>
        <begin position="10"/>
        <end position="23"/>
    </location>
</feature>